<evidence type="ECO:0000313" key="6">
    <source>
        <dbReference type="EMBL" id="MDM7862209.1"/>
    </source>
</evidence>
<dbReference type="PANTHER" id="PTHR33798:SF5">
    <property type="entry name" value="FLAVIN REDUCTASE LIKE DOMAIN-CONTAINING PROTEIN"/>
    <property type="match status" value="1"/>
</dbReference>
<keyword evidence="2" id="KW-0285">Flavoprotein</keyword>
<evidence type="ECO:0000259" key="5">
    <source>
        <dbReference type="Pfam" id="PF01613"/>
    </source>
</evidence>
<dbReference type="InterPro" id="IPR002563">
    <property type="entry name" value="Flavin_Rdtase-like_dom"/>
</dbReference>
<comment type="caution">
    <text evidence="6">The sequence shown here is derived from an EMBL/GenBank/DDBJ whole genome shotgun (WGS) entry which is preliminary data.</text>
</comment>
<sequence length="220" mass="24219">MNRAIYSASHINDMEQRYRAEFINSLSGFKSANLVGTQSRDGQQNLAIVSSVVHIGANPPLLGMIMRPHTVQRDTLENIKDTGVYTLNNVTSSMTRAAHQTSARYAQNESEFAAVGLTPEASTAVAAPYVAESTICMSLEVQDIQFIPINRTELVIGQIVEVILPEKSIDKTGYIDIEQCDSISISGLVSYHLTKRIARYGYAKPDQELINLHNSEGETE</sequence>
<organism evidence="6 7">
    <name type="scientific">Alteromonas arenosi</name>
    <dbReference type="NCBI Taxonomy" id="3055817"/>
    <lineage>
        <taxon>Bacteria</taxon>
        <taxon>Pseudomonadati</taxon>
        <taxon>Pseudomonadota</taxon>
        <taxon>Gammaproteobacteria</taxon>
        <taxon>Alteromonadales</taxon>
        <taxon>Alteromonadaceae</taxon>
        <taxon>Alteromonas/Salinimonas group</taxon>
        <taxon>Alteromonas</taxon>
    </lineage>
</organism>
<keyword evidence="3" id="KW-0288">FMN</keyword>
<dbReference type="Pfam" id="PF01613">
    <property type="entry name" value="Flavin_Reduct"/>
    <property type="match status" value="1"/>
</dbReference>
<name>A0ABT7T181_9ALTE</name>
<protein>
    <submittedName>
        <fullName evidence="6">Flavin reductase</fullName>
    </submittedName>
</protein>
<accession>A0ABT7T181</accession>
<dbReference type="InterPro" id="IPR012349">
    <property type="entry name" value="Split_barrel_FMN-bd"/>
</dbReference>
<evidence type="ECO:0000256" key="1">
    <source>
        <dbReference type="ARBA" id="ARBA00001917"/>
    </source>
</evidence>
<evidence type="ECO:0000256" key="2">
    <source>
        <dbReference type="ARBA" id="ARBA00022630"/>
    </source>
</evidence>
<dbReference type="Proteomes" id="UP001234343">
    <property type="component" value="Unassembled WGS sequence"/>
</dbReference>
<proteinExistence type="inferred from homology"/>
<evidence type="ECO:0000256" key="4">
    <source>
        <dbReference type="ARBA" id="ARBA00038054"/>
    </source>
</evidence>
<comment type="similarity">
    <text evidence="4">Belongs to the flavoredoxin family.</text>
</comment>
<comment type="cofactor">
    <cofactor evidence="1">
        <name>FMN</name>
        <dbReference type="ChEBI" id="CHEBI:58210"/>
    </cofactor>
</comment>
<dbReference type="Gene3D" id="2.30.110.10">
    <property type="entry name" value="Electron Transport, Fmn-binding Protein, Chain A"/>
    <property type="match status" value="1"/>
</dbReference>
<evidence type="ECO:0000256" key="3">
    <source>
        <dbReference type="ARBA" id="ARBA00022643"/>
    </source>
</evidence>
<dbReference type="PANTHER" id="PTHR33798">
    <property type="entry name" value="FLAVOPROTEIN OXYGENASE"/>
    <property type="match status" value="1"/>
</dbReference>
<gene>
    <name evidence="6" type="ORF">QTP81_16505</name>
</gene>
<keyword evidence="7" id="KW-1185">Reference proteome</keyword>
<feature type="domain" description="Flavin reductase like" evidence="5">
    <location>
        <begin position="34"/>
        <end position="168"/>
    </location>
</feature>
<evidence type="ECO:0000313" key="7">
    <source>
        <dbReference type="Proteomes" id="UP001234343"/>
    </source>
</evidence>
<reference evidence="6 7" key="1">
    <citation type="submission" date="2023-06" db="EMBL/GenBank/DDBJ databases">
        <title>Alteromonas sp. ASW11-36 isolated from intertidal sand.</title>
        <authorList>
            <person name="Li Y."/>
        </authorList>
    </citation>
    <scope>NUCLEOTIDE SEQUENCE [LARGE SCALE GENOMIC DNA]</scope>
    <source>
        <strain evidence="6 7">ASW11-36</strain>
    </source>
</reference>
<dbReference type="RefSeq" id="WP_289367019.1">
    <property type="nucleotide sequence ID" value="NZ_JAUCBP010000013.1"/>
</dbReference>
<dbReference type="EMBL" id="JAUCBP010000013">
    <property type="protein sequence ID" value="MDM7862209.1"/>
    <property type="molecule type" value="Genomic_DNA"/>
</dbReference>
<dbReference type="SUPFAM" id="SSF50475">
    <property type="entry name" value="FMN-binding split barrel"/>
    <property type="match status" value="1"/>
</dbReference>